<reference evidence="6" key="1">
    <citation type="submission" date="2025-08" db="UniProtKB">
        <authorList>
            <consortium name="RefSeq"/>
        </authorList>
    </citation>
    <scope>IDENTIFICATION</scope>
    <source>
        <tissue evidence="6">Young leaves</tissue>
    </source>
</reference>
<dbReference type="PANTHER" id="PTHR22792">
    <property type="entry name" value="LUPUS LA PROTEIN-RELATED"/>
    <property type="match status" value="1"/>
</dbReference>
<feature type="region of interest" description="Disordered" evidence="3">
    <location>
        <begin position="101"/>
        <end position="163"/>
    </location>
</feature>
<dbReference type="KEGG" id="pda:103717450"/>
<feature type="compositionally biased region" description="Basic residues" evidence="3">
    <location>
        <begin position="139"/>
        <end position="152"/>
    </location>
</feature>
<feature type="region of interest" description="Disordered" evidence="3">
    <location>
        <begin position="1"/>
        <end position="67"/>
    </location>
</feature>
<evidence type="ECO:0000313" key="6">
    <source>
        <dbReference type="RefSeq" id="XP_008804063.1"/>
    </source>
</evidence>
<feature type="compositionally biased region" description="Polar residues" evidence="3">
    <location>
        <begin position="752"/>
        <end position="768"/>
    </location>
</feature>
<protein>
    <submittedName>
        <fullName evidence="6">La-related protein 1A-like isoform X1</fullName>
    </submittedName>
</protein>
<dbReference type="GO" id="GO:0000339">
    <property type="term" value="F:RNA cap binding"/>
    <property type="evidence" value="ECO:0007669"/>
    <property type="project" value="InterPro"/>
</dbReference>
<feature type="region of interest" description="Disordered" evidence="3">
    <location>
        <begin position="574"/>
        <end position="633"/>
    </location>
</feature>
<name>A0A8B7CQ97_PHODC</name>
<dbReference type="Pfam" id="PF05383">
    <property type="entry name" value="La"/>
    <property type="match status" value="1"/>
</dbReference>
<feature type="compositionally biased region" description="Polar residues" evidence="3">
    <location>
        <begin position="445"/>
        <end position="456"/>
    </location>
</feature>
<evidence type="ECO:0000256" key="2">
    <source>
        <dbReference type="PROSITE-ProRule" id="PRU00332"/>
    </source>
</evidence>
<evidence type="ECO:0000256" key="3">
    <source>
        <dbReference type="SAM" id="MobiDB-lite"/>
    </source>
</evidence>
<dbReference type="InterPro" id="IPR045180">
    <property type="entry name" value="La_dom_prot"/>
</dbReference>
<dbReference type="OrthoDB" id="340227at2759"/>
<dbReference type="AlphaFoldDB" id="A0A8B7CQ97"/>
<feature type="compositionally biased region" description="Polar residues" evidence="3">
    <location>
        <begin position="597"/>
        <end position="633"/>
    </location>
</feature>
<dbReference type="InterPro" id="IPR036390">
    <property type="entry name" value="WH_DNA-bd_sf"/>
</dbReference>
<accession>A0A8B7CQ97</accession>
<dbReference type="RefSeq" id="XP_008804063.1">
    <property type="nucleotide sequence ID" value="XM_008805841.4"/>
</dbReference>
<evidence type="ECO:0000259" key="4">
    <source>
        <dbReference type="PROSITE" id="PS50961"/>
    </source>
</evidence>
<evidence type="ECO:0000313" key="5">
    <source>
        <dbReference type="Proteomes" id="UP000228380"/>
    </source>
</evidence>
<dbReference type="SMART" id="SM00715">
    <property type="entry name" value="LA"/>
    <property type="match status" value="1"/>
</dbReference>
<feature type="region of interest" description="Disordered" evidence="3">
    <location>
        <begin position="647"/>
        <end position="670"/>
    </location>
</feature>
<feature type="region of interest" description="Disordered" evidence="3">
    <location>
        <begin position="445"/>
        <end position="467"/>
    </location>
</feature>
<feature type="compositionally biased region" description="Pro residues" evidence="3">
    <location>
        <begin position="109"/>
        <end position="119"/>
    </location>
</feature>
<dbReference type="GO" id="GO:0048255">
    <property type="term" value="P:mRNA stabilization"/>
    <property type="evidence" value="ECO:0007669"/>
    <property type="project" value="InterPro"/>
</dbReference>
<dbReference type="CDD" id="cd07323">
    <property type="entry name" value="LAM"/>
    <property type="match status" value="1"/>
</dbReference>
<dbReference type="SMART" id="SM00684">
    <property type="entry name" value="DM15"/>
    <property type="match status" value="3"/>
</dbReference>
<feature type="region of interest" description="Disordered" evidence="3">
    <location>
        <begin position="1034"/>
        <end position="1058"/>
    </location>
</feature>
<organism evidence="5 6">
    <name type="scientific">Phoenix dactylifera</name>
    <name type="common">Date palm</name>
    <dbReference type="NCBI Taxonomy" id="42345"/>
    <lineage>
        <taxon>Eukaryota</taxon>
        <taxon>Viridiplantae</taxon>
        <taxon>Streptophyta</taxon>
        <taxon>Embryophyta</taxon>
        <taxon>Tracheophyta</taxon>
        <taxon>Spermatophyta</taxon>
        <taxon>Magnoliopsida</taxon>
        <taxon>Liliopsida</taxon>
        <taxon>Arecaceae</taxon>
        <taxon>Coryphoideae</taxon>
        <taxon>Phoeniceae</taxon>
        <taxon>Phoenix</taxon>
    </lineage>
</organism>
<feature type="region of interest" description="Disordered" evidence="3">
    <location>
        <begin position="745"/>
        <end position="811"/>
    </location>
</feature>
<dbReference type="Gene3D" id="1.10.10.10">
    <property type="entry name" value="Winged helix-like DNA-binding domain superfamily/Winged helix DNA-binding domain"/>
    <property type="match status" value="1"/>
</dbReference>
<proteinExistence type="predicted"/>
<feature type="compositionally biased region" description="Low complexity" evidence="3">
    <location>
        <begin position="1038"/>
        <end position="1058"/>
    </location>
</feature>
<dbReference type="Pfam" id="PF21071">
    <property type="entry name" value="LARP1_HEAT"/>
    <property type="match status" value="1"/>
</dbReference>
<dbReference type="PANTHER" id="PTHR22792:SF101">
    <property type="entry name" value="LA-RELATED PROTEIN 1A"/>
    <property type="match status" value="1"/>
</dbReference>
<feature type="compositionally biased region" description="Low complexity" evidence="3">
    <location>
        <begin position="587"/>
        <end position="596"/>
    </location>
</feature>
<dbReference type="SUPFAM" id="SSF46785">
    <property type="entry name" value="Winged helix' DNA-binding domain"/>
    <property type="match status" value="1"/>
</dbReference>
<keyword evidence="1 2" id="KW-0694">RNA-binding</keyword>
<dbReference type="Proteomes" id="UP000228380">
    <property type="component" value="Unplaced"/>
</dbReference>
<dbReference type="InterPro" id="IPR006630">
    <property type="entry name" value="La_HTH"/>
</dbReference>
<dbReference type="InterPro" id="IPR036388">
    <property type="entry name" value="WH-like_DNA-bd_sf"/>
</dbReference>
<gene>
    <name evidence="6" type="primary">LOC103717450</name>
</gene>
<evidence type="ECO:0000256" key="1">
    <source>
        <dbReference type="ARBA" id="ARBA00022884"/>
    </source>
</evidence>
<dbReference type="GeneID" id="103717450"/>
<feature type="domain" description="HTH La-type RNA-binding" evidence="4">
    <location>
        <begin position="351"/>
        <end position="440"/>
    </location>
</feature>
<dbReference type="PROSITE" id="PS50961">
    <property type="entry name" value="HTH_LA"/>
    <property type="match status" value="1"/>
</dbReference>
<dbReference type="InterPro" id="IPR006607">
    <property type="entry name" value="DM15"/>
</dbReference>
<sequence>MESDTVAPAAGGGGDPVETPEGGALEIVAEDGTTVRSPWRVPAAPPAGAAKGKSDDGPVMGPESWPALTDARAKGGSNAACTMPALPAVLPPASAAAATAAGHVGPVPRNGPPPPPPLPFQGSIGMRKSEGFGSSNPSNRHHPLHPHKHGPKRNAPSNGVPPFPVPLPYHQQPGQPMLYPVLPPPPLMFPQYAYQPGPAPYPNGEPHIVKSGCETPLPAFIPTGHAGGNDGNRNFHPPTRGDPNAWRPNASSFGSRPPNGHEPGSHFNQTWCNQRALNPRDNINMPHRIGTRTFIRPVPQFCGPAPRFINGPGYPGPAPPMYYVSAAPLEMMRGPPHFVSHPPRPPYPILTPEALALRARIVKQIEYYFSDENLQKDPYLISLLDEQGWVSISKIADFNRVKKMTTNISLILDALQSSELIEVQDDKIRRRNDWSKWIPASAQQAVSTKSQSTEGQSPVGMEKNDTSGSNNCGIFHESNAGQTTCKDSDECLPTSNDYSKAEVKNSTECNMGKVSSVGKSLACNGDSEEKSKELASGPFLETKQGEPCGDCSCLLDNDSVRSISDVKHGSIDISVRSEGLQEKTYPSSSGTDPSSSCNPELQEVNTRSNMRPGTPSLGGSLNGFVNNESPSFAGEQNTFMLDEELELEQSTSQKDHPSSNKSILNRTDDEEDEIDVNDQVVHKLIIVTQDIRIDNDERAGSRESDPISNDLATAINDGLYFYEQQELQAKQSNNRRNNYGMEMKDVDFKPSSLGNSSLNSKANANIAGNNGPEEAGHVNSRRRQNKVTSKSHSSHKQRLFPGNFRSHGNGRNRHGIVSESPPSNSVGFFFGSTPPENYGLMLSKLSGSHGILSGSSPPVGSMPKSFPPFQHPSHQLLEENGFKQQKYLKFHKRCLNDRKKLGIGCSEEMNTLYRFWSYFLRDMFNRSMYNEFRKLALEDAAAKYNYGLECLFRFYSYGLEKHFKEDLYEEFEHLTLEFYHKGNLYGLEKYWAFHHFREMRDHNQPLKKHPELDRLLREEYLNLGDFKAREKLEKASGKECSSSSSSRNGASNDRSTNC</sequence>
<feature type="region of interest" description="Disordered" evidence="3">
    <location>
        <begin position="226"/>
        <end position="266"/>
    </location>
</feature>
<keyword evidence="5" id="KW-1185">Reference proteome</keyword>